<feature type="transmembrane region" description="Helical" evidence="1">
    <location>
        <begin position="233"/>
        <end position="254"/>
    </location>
</feature>
<keyword evidence="1" id="KW-0472">Membrane</keyword>
<dbReference type="InterPro" id="IPR029044">
    <property type="entry name" value="Nucleotide-diphossugar_trans"/>
</dbReference>
<sequence length="296" mass="32984">MSDYKLTVVIAVQHSQENLPEIIRMLNPVGHENVEFIFCCTPADSETDSLVAGFDNVSVLSVENNSLIPVLWGDGIKVAQAEKVALSTAHCVPTKNWVDTLLAVDMTTLPAIGGIIENDSAASARDWAIFFLRYVSFAPPQQKKQIHEIAADNAVYRTADILQHKDLLEIGFWEPSFHARFRKAGLSLELDPEIKVVHKNHYSSAQFFAQRLAHGKEFGLERAGKISTFKRRLLILLSPLLPVIFLKKIISAVLQHGGYNAKLITAFPWLLLFLLAWGLGEAKGYLAFGRHVKNDK</sequence>
<proteinExistence type="predicted"/>
<gene>
    <name evidence="2" type="ORF">MNBD_GAMMA05-1270</name>
</gene>
<dbReference type="EMBL" id="UOFE01000035">
    <property type="protein sequence ID" value="VAW53811.1"/>
    <property type="molecule type" value="Genomic_DNA"/>
</dbReference>
<feature type="transmembrane region" description="Helical" evidence="1">
    <location>
        <begin position="266"/>
        <end position="288"/>
    </location>
</feature>
<dbReference type="Gene3D" id="3.90.550.10">
    <property type="entry name" value="Spore Coat Polysaccharide Biosynthesis Protein SpsA, Chain A"/>
    <property type="match status" value="1"/>
</dbReference>
<evidence type="ECO:0000313" key="2">
    <source>
        <dbReference type="EMBL" id="VAW53811.1"/>
    </source>
</evidence>
<dbReference type="SUPFAM" id="SSF53448">
    <property type="entry name" value="Nucleotide-diphospho-sugar transferases"/>
    <property type="match status" value="1"/>
</dbReference>
<protein>
    <recommendedName>
        <fullName evidence="3">Glycosyltransferase 2-like domain-containing protein</fullName>
    </recommendedName>
</protein>
<organism evidence="2">
    <name type="scientific">hydrothermal vent metagenome</name>
    <dbReference type="NCBI Taxonomy" id="652676"/>
    <lineage>
        <taxon>unclassified sequences</taxon>
        <taxon>metagenomes</taxon>
        <taxon>ecological metagenomes</taxon>
    </lineage>
</organism>
<dbReference type="AlphaFoldDB" id="A0A3B0WEV6"/>
<keyword evidence="1" id="KW-0812">Transmembrane</keyword>
<evidence type="ECO:0008006" key="3">
    <source>
        <dbReference type="Google" id="ProtNLM"/>
    </source>
</evidence>
<keyword evidence="1" id="KW-1133">Transmembrane helix</keyword>
<reference evidence="2" key="1">
    <citation type="submission" date="2018-06" db="EMBL/GenBank/DDBJ databases">
        <authorList>
            <person name="Zhirakovskaya E."/>
        </authorList>
    </citation>
    <scope>NUCLEOTIDE SEQUENCE</scope>
</reference>
<name>A0A3B0WEV6_9ZZZZ</name>
<accession>A0A3B0WEV6</accession>
<evidence type="ECO:0000256" key="1">
    <source>
        <dbReference type="SAM" id="Phobius"/>
    </source>
</evidence>